<gene>
    <name evidence="6" type="ORF">ERL59_10745</name>
</gene>
<dbReference type="OrthoDB" id="9811543at2"/>
<protein>
    <submittedName>
        <fullName evidence="6">Molecular chaperone DnaK</fullName>
    </submittedName>
</protein>
<evidence type="ECO:0000259" key="5">
    <source>
        <dbReference type="Pfam" id="PF01258"/>
    </source>
</evidence>
<feature type="domain" description="Zinc finger DksA/TraR C4-type" evidence="5">
    <location>
        <begin position="91"/>
        <end position="117"/>
    </location>
</feature>
<dbReference type="EMBL" id="SIJB01000024">
    <property type="protein sequence ID" value="NBI29439.1"/>
    <property type="molecule type" value="Genomic_DNA"/>
</dbReference>
<dbReference type="GO" id="GO:0008270">
    <property type="term" value="F:zinc ion binding"/>
    <property type="evidence" value="ECO:0007669"/>
    <property type="project" value="UniProtKB-KW"/>
</dbReference>
<dbReference type="Pfam" id="PF01258">
    <property type="entry name" value="zf-dskA_traR"/>
    <property type="match status" value="1"/>
</dbReference>
<dbReference type="NCBIfam" id="TIGR02890">
    <property type="entry name" value="bacill_yteA"/>
    <property type="match status" value="1"/>
</dbReference>
<dbReference type="InterPro" id="IPR014240">
    <property type="entry name" value="YteA"/>
</dbReference>
<dbReference type="Gene3D" id="1.20.120.910">
    <property type="entry name" value="DksA, coiled-coil domain"/>
    <property type="match status" value="1"/>
</dbReference>
<evidence type="ECO:0000256" key="2">
    <source>
        <dbReference type="ARBA" id="ARBA00022771"/>
    </source>
</evidence>
<name>A0A6N9Q3M8_9BACL</name>
<dbReference type="SUPFAM" id="SSF57716">
    <property type="entry name" value="Glucocorticoid receptor-like (DNA-binding domain)"/>
    <property type="match status" value="1"/>
</dbReference>
<dbReference type="InterPro" id="IPR000962">
    <property type="entry name" value="Znf_DskA_TraR"/>
</dbReference>
<dbReference type="AlphaFoldDB" id="A0A6N9Q3M8"/>
<keyword evidence="7" id="KW-1185">Reference proteome</keyword>
<dbReference type="PANTHER" id="PTHR33823:SF4">
    <property type="entry name" value="GENERAL STRESS PROTEIN 16O"/>
    <property type="match status" value="1"/>
</dbReference>
<keyword evidence="1" id="KW-0479">Metal-binding</keyword>
<keyword evidence="2" id="KW-0863">Zinc-finger</keyword>
<dbReference type="PANTHER" id="PTHR33823">
    <property type="entry name" value="RNA POLYMERASE-BINDING TRANSCRIPTION FACTOR DKSA-RELATED"/>
    <property type="match status" value="1"/>
</dbReference>
<organism evidence="6 7">
    <name type="scientific">Chengkuizengella marina</name>
    <dbReference type="NCBI Taxonomy" id="2507566"/>
    <lineage>
        <taxon>Bacteria</taxon>
        <taxon>Bacillati</taxon>
        <taxon>Bacillota</taxon>
        <taxon>Bacilli</taxon>
        <taxon>Bacillales</taxon>
        <taxon>Paenibacillaceae</taxon>
        <taxon>Chengkuizengella</taxon>
    </lineage>
</organism>
<reference evidence="6 7" key="1">
    <citation type="submission" date="2019-01" db="EMBL/GenBank/DDBJ databases">
        <title>Chengkuizengella sp. nov., isolated from deep-sea sediment of East Pacific Ocean.</title>
        <authorList>
            <person name="Yang J."/>
            <person name="Lai Q."/>
            <person name="Shao Z."/>
        </authorList>
    </citation>
    <scope>NUCLEOTIDE SEQUENCE [LARGE SCALE GENOMIC DNA]</scope>
    <source>
        <strain evidence="6 7">YPA3-1-1</strain>
    </source>
</reference>
<dbReference type="PROSITE" id="PS51128">
    <property type="entry name" value="ZF_DKSA_2"/>
    <property type="match status" value="1"/>
</dbReference>
<evidence type="ECO:0000313" key="7">
    <source>
        <dbReference type="Proteomes" id="UP000448943"/>
    </source>
</evidence>
<feature type="zinc finger region" description="dksA C4-type" evidence="4">
    <location>
        <begin position="95"/>
        <end position="119"/>
    </location>
</feature>
<evidence type="ECO:0000256" key="4">
    <source>
        <dbReference type="PROSITE-ProRule" id="PRU00510"/>
    </source>
</evidence>
<evidence type="ECO:0000256" key="3">
    <source>
        <dbReference type="ARBA" id="ARBA00022833"/>
    </source>
</evidence>
<evidence type="ECO:0000313" key="6">
    <source>
        <dbReference type="EMBL" id="NBI29439.1"/>
    </source>
</evidence>
<dbReference type="InterPro" id="IPR037187">
    <property type="entry name" value="DnaK_N"/>
</dbReference>
<sequence length="239" mass="27528">MSGLNENQLNMLYQQLLQEKNNLQEQLNENDHFGLSQSQKESTGELSSYDNHPADLATETYERGKDIALNENTEYHLEDVIRALKSIENEQYGVCITCGKNIPFERLQAVPTTQYCLKHSQGKHTSHQRPIEESFLNPPFGRTSLDEHEEQNQFDGEDAWQVVESWGTSDSPAMAEEQEIHDFNHMYVESDENEYVEPIESFLATNLYGNHTSVIRNVEYQKYMANGEGDHELEMNGMD</sequence>
<proteinExistence type="predicted"/>
<dbReference type="SUPFAM" id="SSF109635">
    <property type="entry name" value="DnaK suppressor protein DksA, alpha-hairpin domain"/>
    <property type="match status" value="1"/>
</dbReference>
<comment type="caution">
    <text evidence="6">The sequence shown here is derived from an EMBL/GenBank/DDBJ whole genome shotgun (WGS) entry which is preliminary data.</text>
</comment>
<dbReference type="RefSeq" id="WP_160646243.1">
    <property type="nucleotide sequence ID" value="NZ_SIJB01000024.1"/>
</dbReference>
<accession>A0A6N9Q3M8</accession>
<dbReference type="Proteomes" id="UP000448943">
    <property type="component" value="Unassembled WGS sequence"/>
</dbReference>
<evidence type="ECO:0000256" key="1">
    <source>
        <dbReference type="ARBA" id="ARBA00022723"/>
    </source>
</evidence>
<keyword evidence="3" id="KW-0862">Zinc</keyword>